<gene>
    <name evidence="3" type="ORF">E0H50_41280</name>
</gene>
<evidence type="ECO:0000256" key="1">
    <source>
        <dbReference type="SAM" id="MobiDB-lite"/>
    </source>
</evidence>
<accession>A0A4R0I119</accession>
<keyword evidence="2" id="KW-0472">Membrane</keyword>
<evidence type="ECO:0000256" key="2">
    <source>
        <dbReference type="SAM" id="Phobius"/>
    </source>
</evidence>
<keyword evidence="2" id="KW-1133">Transmembrane helix</keyword>
<organism evidence="3 4">
    <name type="scientific">Kribbella sindirgiensis</name>
    <dbReference type="NCBI Taxonomy" id="1124744"/>
    <lineage>
        <taxon>Bacteria</taxon>
        <taxon>Bacillati</taxon>
        <taxon>Actinomycetota</taxon>
        <taxon>Actinomycetes</taxon>
        <taxon>Propionibacteriales</taxon>
        <taxon>Kribbellaceae</taxon>
        <taxon>Kribbella</taxon>
    </lineage>
</organism>
<feature type="compositionally biased region" description="Low complexity" evidence="1">
    <location>
        <begin position="83"/>
        <end position="123"/>
    </location>
</feature>
<comment type="caution">
    <text evidence="3">The sequence shown here is derived from an EMBL/GenBank/DDBJ whole genome shotgun (WGS) entry which is preliminary data.</text>
</comment>
<name>A0A4R0I119_9ACTN</name>
<reference evidence="3 4" key="1">
    <citation type="submission" date="2019-02" db="EMBL/GenBank/DDBJ databases">
        <title>Kribbella capetownensis sp. nov. and Kribbella speibonae sp. nov., isolated from soil.</title>
        <authorList>
            <person name="Curtis S.M."/>
            <person name="Norton I."/>
            <person name="Everest G.J."/>
            <person name="Meyers P.R."/>
        </authorList>
    </citation>
    <scope>NUCLEOTIDE SEQUENCE [LARGE SCALE GENOMIC DNA]</scope>
    <source>
        <strain evidence="3 4">DSM 27082</strain>
    </source>
</reference>
<evidence type="ECO:0000313" key="3">
    <source>
        <dbReference type="EMBL" id="TCC15875.1"/>
    </source>
</evidence>
<dbReference type="OrthoDB" id="4147502at2"/>
<feature type="region of interest" description="Disordered" evidence="1">
    <location>
        <begin position="80"/>
        <end position="136"/>
    </location>
</feature>
<dbReference type="RefSeq" id="WP_131296628.1">
    <property type="nucleotide sequence ID" value="NZ_SJKA01000031.1"/>
</dbReference>
<proteinExistence type="predicted"/>
<dbReference type="AlphaFoldDB" id="A0A4R0I119"/>
<dbReference type="EMBL" id="SJKA01000031">
    <property type="protein sequence ID" value="TCC15875.1"/>
    <property type="molecule type" value="Genomic_DNA"/>
</dbReference>
<protein>
    <submittedName>
        <fullName evidence="3">Uncharacterized protein</fullName>
    </submittedName>
</protein>
<sequence length="262" mass="27653">MNEEIRRQLREAAEAHEPNRARILARVERGVADPSLRPRTPSIARSWPRAAVVAVIAAATLATGGLAAAVAAIGGAPTPPATAPTHTVPSPTATSPTATSAPTPSTRTTTTGPAPTTTSRSARPTPPADSRVKDGPLWSEGSLDVHSSIYWAQSNLILKTTEPLTSLTVELRIAQTGGVRSTGNWQTLPSDDFTVTVQESGDVLLYRWALKPGRTVPTGQHQFAGQYNHATGIRKVKHDSYRAHAQSSGRSAAVWGGFAPPR</sequence>
<evidence type="ECO:0000313" key="4">
    <source>
        <dbReference type="Proteomes" id="UP000292695"/>
    </source>
</evidence>
<keyword evidence="4" id="KW-1185">Reference proteome</keyword>
<feature type="transmembrane region" description="Helical" evidence="2">
    <location>
        <begin position="50"/>
        <end position="74"/>
    </location>
</feature>
<keyword evidence="2" id="KW-0812">Transmembrane</keyword>
<dbReference type="Proteomes" id="UP000292695">
    <property type="component" value="Unassembled WGS sequence"/>
</dbReference>